<evidence type="ECO:0000256" key="7">
    <source>
        <dbReference type="ARBA" id="ARBA00023125"/>
    </source>
</evidence>
<protein>
    <recommendedName>
        <fullName evidence="2">Stage 0 sporulation protein A homolog</fullName>
    </recommendedName>
</protein>
<evidence type="ECO:0000256" key="1">
    <source>
        <dbReference type="ARBA" id="ARBA00004496"/>
    </source>
</evidence>
<evidence type="ECO:0000256" key="10">
    <source>
        <dbReference type="PROSITE-ProRule" id="PRU00169"/>
    </source>
</evidence>
<evidence type="ECO:0000256" key="6">
    <source>
        <dbReference type="ARBA" id="ARBA00023015"/>
    </source>
</evidence>
<comment type="subcellular location">
    <subcellularLocation>
        <location evidence="1">Cytoplasm</location>
    </subcellularLocation>
</comment>
<dbReference type="SUPFAM" id="SSF46689">
    <property type="entry name" value="Homeodomain-like"/>
    <property type="match status" value="2"/>
</dbReference>
<feature type="domain" description="HTH araC/xylS-type" evidence="11">
    <location>
        <begin position="427"/>
        <end position="525"/>
    </location>
</feature>
<feature type="domain" description="Response regulatory" evidence="12">
    <location>
        <begin position="3"/>
        <end position="120"/>
    </location>
</feature>
<dbReference type="GO" id="GO:0043565">
    <property type="term" value="F:sequence-specific DNA binding"/>
    <property type="evidence" value="ECO:0007669"/>
    <property type="project" value="InterPro"/>
</dbReference>
<dbReference type="InterPro" id="IPR009057">
    <property type="entry name" value="Homeodomain-like_sf"/>
</dbReference>
<proteinExistence type="predicted"/>
<comment type="function">
    <text evidence="9">May play the central regulatory role in sporulation. It may be an element of the effector pathway responsible for the activation of sporulation genes in response to nutritional stress. Spo0A may act in concert with spo0H (a sigma factor) to control the expression of some genes that are critical to the sporulation process.</text>
</comment>
<dbReference type="GO" id="GO:0005737">
    <property type="term" value="C:cytoplasm"/>
    <property type="evidence" value="ECO:0007669"/>
    <property type="project" value="UniProtKB-SubCell"/>
</dbReference>
<dbReference type="PRINTS" id="PR00032">
    <property type="entry name" value="HTHARAC"/>
</dbReference>
<keyword evidence="5" id="KW-0902">Two-component regulatory system</keyword>
<dbReference type="PANTHER" id="PTHR42713:SF3">
    <property type="entry name" value="TRANSCRIPTIONAL REGULATORY PROTEIN HPTR"/>
    <property type="match status" value="1"/>
</dbReference>
<evidence type="ECO:0000259" key="12">
    <source>
        <dbReference type="PROSITE" id="PS50110"/>
    </source>
</evidence>
<dbReference type="Proteomes" id="UP000683246">
    <property type="component" value="Chromosome"/>
</dbReference>
<dbReference type="GO" id="GO:0003700">
    <property type="term" value="F:DNA-binding transcription factor activity"/>
    <property type="evidence" value="ECO:0007669"/>
    <property type="project" value="InterPro"/>
</dbReference>
<dbReference type="Gene3D" id="1.10.10.60">
    <property type="entry name" value="Homeodomain-like"/>
    <property type="match status" value="2"/>
</dbReference>
<dbReference type="PROSITE" id="PS01124">
    <property type="entry name" value="HTH_ARAC_FAMILY_2"/>
    <property type="match status" value="1"/>
</dbReference>
<dbReference type="PROSITE" id="PS50110">
    <property type="entry name" value="RESPONSE_REGULATORY"/>
    <property type="match status" value="1"/>
</dbReference>
<dbReference type="SMART" id="SM00342">
    <property type="entry name" value="HTH_ARAC"/>
    <property type="match status" value="1"/>
</dbReference>
<reference evidence="13" key="1">
    <citation type="submission" date="2020-07" db="EMBL/GenBank/DDBJ databases">
        <title>Vallitalea pronyensis genome.</title>
        <authorList>
            <person name="Postec A."/>
        </authorList>
    </citation>
    <scope>NUCLEOTIDE SEQUENCE</scope>
    <source>
        <strain evidence="13">FatNI3</strain>
    </source>
</reference>
<dbReference type="RefSeq" id="WP_212698122.1">
    <property type="nucleotide sequence ID" value="NZ_CP058649.1"/>
</dbReference>
<dbReference type="SUPFAM" id="SSF52172">
    <property type="entry name" value="CheY-like"/>
    <property type="match status" value="1"/>
</dbReference>
<evidence type="ECO:0000259" key="11">
    <source>
        <dbReference type="PROSITE" id="PS01124"/>
    </source>
</evidence>
<dbReference type="PANTHER" id="PTHR42713">
    <property type="entry name" value="HISTIDINE KINASE-RELATED"/>
    <property type="match status" value="1"/>
</dbReference>
<name>A0A8J8SGI3_9FIRM</name>
<keyword evidence="6" id="KW-0805">Transcription regulation</keyword>
<dbReference type="GO" id="GO:0000160">
    <property type="term" value="P:phosphorelay signal transduction system"/>
    <property type="evidence" value="ECO:0007669"/>
    <property type="project" value="UniProtKB-KW"/>
</dbReference>
<keyword evidence="3" id="KW-0963">Cytoplasm</keyword>
<dbReference type="InterPro" id="IPR018060">
    <property type="entry name" value="HTH_AraC"/>
</dbReference>
<evidence type="ECO:0000256" key="9">
    <source>
        <dbReference type="ARBA" id="ARBA00024867"/>
    </source>
</evidence>
<dbReference type="SMART" id="SM00448">
    <property type="entry name" value="REC"/>
    <property type="match status" value="1"/>
</dbReference>
<dbReference type="Pfam" id="PF12833">
    <property type="entry name" value="HTH_18"/>
    <property type="match status" value="1"/>
</dbReference>
<gene>
    <name evidence="13" type="ORF">HZI73_10110</name>
</gene>
<evidence type="ECO:0000313" key="13">
    <source>
        <dbReference type="EMBL" id="QUI22631.1"/>
    </source>
</evidence>
<keyword evidence="4 10" id="KW-0597">Phosphoprotein</keyword>
<evidence type="ECO:0000256" key="3">
    <source>
        <dbReference type="ARBA" id="ARBA00022490"/>
    </source>
</evidence>
<organism evidence="13 14">
    <name type="scientific">Vallitalea pronyensis</name>
    <dbReference type="NCBI Taxonomy" id="1348613"/>
    <lineage>
        <taxon>Bacteria</taxon>
        <taxon>Bacillati</taxon>
        <taxon>Bacillota</taxon>
        <taxon>Clostridia</taxon>
        <taxon>Lachnospirales</taxon>
        <taxon>Vallitaleaceae</taxon>
        <taxon>Vallitalea</taxon>
    </lineage>
</organism>
<keyword evidence="14" id="KW-1185">Reference proteome</keyword>
<dbReference type="InterPro" id="IPR020449">
    <property type="entry name" value="Tscrpt_reg_AraC-type_HTH"/>
</dbReference>
<dbReference type="CDD" id="cd17536">
    <property type="entry name" value="REC_YesN-like"/>
    <property type="match status" value="1"/>
</dbReference>
<keyword evidence="8" id="KW-0804">Transcription</keyword>
<dbReference type="Gene3D" id="3.40.50.2300">
    <property type="match status" value="1"/>
</dbReference>
<dbReference type="KEGG" id="vpy:HZI73_10110"/>
<keyword evidence="7" id="KW-0238">DNA-binding</keyword>
<dbReference type="EMBL" id="CP058649">
    <property type="protein sequence ID" value="QUI22631.1"/>
    <property type="molecule type" value="Genomic_DNA"/>
</dbReference>
<dbReference type="InterPro" id="IPR051552">
    <property type="entry name" value="HptR"/>
</dbReference>
<evidence type="ECO:0000256" key="4">
    <source>
        <dbReference type="ARBA" id="ARBA00022553"/>
    </source>
</evidence>
<evidence type="ECO:0000256" key="2">
    <source>
        <dbReference type="ARBA" id="ARBA00018672"/>
    </source>
</evidence>
<sequence length="531" mass="62247">MFSLLVVEDEKWIRKGIIHKLKKSDMLFDHMFEAKDGNEALDILNKEKIDIIITDICMPDMDGIELIKRVKAHKPHIECIIISGYSEFKYAEAAINMGVKSYLLKPTTDEDLQEALYKVINLINEKRQYHDLSRENVNMKIYHEKLLYEKELNRLLKVHEAAQSDILGTYYPYILHKDYQLLIINIHYRYGADAESDFEDMEDIKSNIMNDFVVNVQDDNYYAFNNVDVVNQIFILVWGDKKQVQLVSDKISKRCFYGCLHKLHISATIGISSVLNHINESLYKSAKKALDLRLIYGQNKIYWEEQTLSNAFVFPKEELKLLKKNIERRYMKNVDILLADIFSKERFKQSGAGNLYFVYSEVINAIYEMLYSADVNVEKMIEYDLFHDDIMNHAAQLEDVSAHLFKFIQKRLKVKKKVSIDCKALVEQAVNYIDSHFEEKINVKSLSDHFGITANYFSTIFKKELGVTCTQYLTTKRLNYACRMLKETDINVEEVAKGVGYEDLQYFYRVFKKEYHVTPVAYRKGNIKLSE</sequence>
<dbReference type="InterPro" id="IPR001789">
    <property type="entry name" value="Sig_transdc_resp-reg_receiver"/>
</dbReference>
<evidence type="ECO:0000256" key="8">
    <source>
        <dbReference type="ARBA" id="ARBA00023163"/>
    </source>
</evidence>
<dbReference type="Pfam" id="PF00072">
    <property type="entry name" value="Response_reg"/>
    <property type="match status" value="1"/>
</dbReference>
<evidence type="ECO:0000313" key="14">
    <source>
        <dbReference type="Proteomes" id="UP000683246"/>
    </source>
</evidence>
<accession>A0A8J8SGI3</accession>
<dbReference type="AlphaFoldDB" id="A0A8J8SGI3"/>
<evidence type="ECO:0000256" key="5">
    <source>
        <dbReference type="ARBA" id="ARBA00023012"/>
    </source>
</evidence>
<dbReference type="InterPro" id="IPR011006">
    <property type="entry name" value="CheY-like_superfamily"/>
</dbReference>
<feature type="modified residue" description="4-aspartylphosphate" evidence="10">
    <location>
        <position position="55"/>
    </location>
</feature>